<feature type="signal peptide" evidence="1">
    <location>
        <begin position="1"/>
        <end position="18"/>
    </location>
</feature>
<proteinExistence type="predicted"/>
<organism evidence="2 3">
    <name type="scientific">Prosthecobacter vanneervenii</name>
    <dbReference type="NCBI Taxonomy" id="48466"/>
    <lineage>
        <taxon>Bacteria</taxon>
        <taxon>Pseudomonadati</taxon>
        <taxon>Verrucomicrobiota</taxon>
        <taxon>Verrucomicrobiia</taxon>
        <taxon>Verrucomicrobiales</taxon>
        <taxon>Verrucomicrobiaceae</taxon>
        <taxon>Prosthecobacter</taxon>
    </lineage>
</organism>
<evidence type="ECO:0000256" key="1">
    <source>
        <dbReference type="SAM" id="SignalP"/>
    </source>
</evidence>
<sequence length="141" mass="14859">MTLSRTLCLLLTTTLIGACTSIKPVAQGTTGIVLAAPEVRVCGQGQVHFPAGFYAAQVVSAKGTYYQSPGPLRTRGVLLGRSETGGIYVSNAPGNPQAAWFGDVNDTIEDHPTTLFSAIGVAAPKLWPYTPRIPFVLKGKK</sequence>
<dbReference type="Proteomes" id="UP000590740">
    <property type="component" value="Unassembled WGS sequence"/>
</dbReference>
<reference evidence="2 3" key="1">
    <citation type="submission" date="2020-08" db="EMBL/GenBank/DDBJ databases">
        <title>Genomic Encyclopedia of Type Strains, Phase IV (KMG-IV): sequencing the most valuable type-strain genomes for metagenomic binning, comparative biology and taxonomic classification.</title>
        <authorList>
            <person name="Goeker M."/>
        </authorList>
    </citation>
    <scope>NUCLEOTIDE SEQUENCE [LARGE SCALE GENOMIC DNA]</scope>
    <source>
        <strain evidence="2 3">DSM 12252</strain>
    </source>
</reference>
<accession>A0A7W7Y767</accession>
<name>A0A7W7Y767_9BACT</name>
<dbReference type="EMBL" id="JACHIG010000001">
    <property type="protein sequence ID" value="MBB5030510.1"/>
    <property type="molecule type" value="Genomic_DNA"/>
</dbReference>
<dbReference type="PROSITE" id="PS51257">
    <property type="entry name" value="PROKAR_LIPOPROTEIN"/>
    <property type="match status" value="1"/>
</dbReference>
<feature type="chain" id="PRO_5031530769" evidence="1">
    <location>
        <begin position="19"/>
        <end position="141"/>
    </location>
</feature>
<dbReference type="AlphaFoldDB" id="A0A7W7Y767"/>
<evidence type="ECO:0000313" key="2">
    <source>
        <dbReference type="EMBL" id="MBB5030510.1"/>
    </source>
</evidence>
<protein>
    <submittedName>
        <fullName evidence="2">Uncharacterized protein</fullName>
    </submittedName>
</protein>
<evidence type="ECO:0000313" key="3">
    <source>
        <dbReference type="Proteomes" id="UP000590740"/>
    </source>
</evidence>
<keyword evidence="3" id="KW-1185">Reference proteome</keyword>
<gene>
    <name evidence="2" type="ORF">HNQ65_000064</name>
</gene>
<keyword evidence="1" id="KW-0732">Signal</keyword>
<comment type="caution">
    <text evidence="2">The sequence shown here is derived from an EMBL/GenBank/DDBJ whole genome shotgun (WGS) entry which is preliminary data.</text>
</comment>
<dbReference type="RefSeq" id="WP_184337274.1">
    <property type="nucleotide sequence ID" value="NZ_JACHIG010000001.1"/>
</dbReference>